<gene>
    <name evidence="2" type="ORF">L201_004839</name>
</gene>
<organism evidence="2 3">
    <name type="scientific">Kwoniella dendrophila CBS 6074</name>
    <dbReference type="NCBI Taxonomy" id="1295534"/>
    <lineage>
        <taxon>Eukaryota</taxon>
        <taxon>Fungi</taxon>
        <taxon>Dikarya</taxon>
        <taxon>Basidiomycota</taxon>
        <taxon>Agaricomycotina</taxon>
        <taxon>Tremellomycetes</taxon>
        <taxon>Tremellales</taxon>
        <taxon>Cryptococcaceae</taxon>
        <taxon>Kwoniella</taxon>
    </lineage>
</organism>
<dbReference type="GeneID" id="91095509"/>
<sequence length="596" mass="69455">MGIEKNPYQQDEKGDLPDEVAHSLSPPPYQSTISLNTQVPPYQTTISLTRYGGPSTVKKYKDEQTKEQKIDFTLDSRIWSKVIPYLDLPSLDNISRTCKSLYGLSISSLWKAYTLKSDDQLWFILNTLRDTRVKGKGKGRASFYLSKLGSRFSNSGSVKEKSKNPEEDNSLFRLSNSDRVRYLASLITTIIFDTIPSPTITALIPFHLIPLNPKSYSDLMKRLNNEFKPSGNQEEEDYYEWSKIILFPNVKNVRFSEITTLQILKYDYKPFQYFDYYETIDDLLNVKGNMNIIKLNIDKKLPNKYSQLSFSHLVNPIKLFIDLPNTTIRNKDGSEIEKYSEKEKNSWAYDDLFGDNILDTGLSIFIRETLKEIHINLNLDIMDEKYYDGSDLKCFLYGKKHYLYLPLDLFNYISKPVITQTQEHVSSSFEKGDIEKLVDLNYENQSNELYIVDKIVDFCMSIIKNDIRIDRIGGHDDDDDDEDNDISIKVNYVIDYETKWIIRYSMLPKNLESNLVNQIMKKAEKDLISRLSNGEIEDFDCSCIKPKSKVNKSQDLHEKEEAKDERCLHGKVDDIEKEYEIDFMRFETSYTSVEYE</sequence>
<dbReference type="AlphaFoldDB" id="A0AAX4JZD5"/>
<dbReference type="RefSeq" id="XP_066076673.1">
    <property type="nucleotide sequence ID" value="XM_066220576.1"/>
</dbReference>
<evidence type="ECO:0000256" key="1">
    <source>
        <dbReference type="SAM" id="MobiDB-lite"/>
    </source>
</evidence>
<feature type="compositionally biased region" description="Basic and acidic residues" evidence="1">
    <location>
        <begin position="10"/>
        <end position="21"/>
    </location>
</feature>
<keyword evidence="3" id="KW-1185">Reference proteome</keyword>
<evidence type="ECO:0000313" key="2">
    <source>
        <dbReference type="EMBL" id="WWC89910.1"/>
    </source>
</evidence>
<evidence type="ECO:0008006" key="4">
    <source>
        <dbReference type="Google" id="ProtNLM"/>
    </source>
</evidence>
<protein>
    <recommendedName>
        <fullName evidence="4">F-box domain-containing protein</fullName>
    </recommendedName>
</protein>
<reference evidence="2 3" key="1">
    <citation type="submission" date="2024-01" db="EMBL/GenBank/DDBJ databases">
        <title>Comparative genomics of Cryptococcus and Kwoniella reveals pathogenesis evolution and contrasting modes of karyotype evolution via chromosome fusion or intercentromeric recombination.</title>
        <authorList>
            <person name="Coelho M.A."/>
            <person name="David-Palma M."/>
            <person name="Shea T."/>
            <person name="Bowers K."/>
            <person name="McGinley-Smith S."/>
            <person name="Mohammad A.W."/>
            <person name="Gnirke A."/>
            <person name="Yurkov A.M."/>
            <person name="Nowrousian M."/>
            <person name="Sun S."/>
            <person name="Cuomo C.A."/>
            <person name="Heitman J."/>
        </authorList>
    </citation>
    <scope>NUCLEOTIDE SEQUENCE [LARGE SCALE GENOMIC DNA]</scope>
    <source>
        <strain evidence="2 3">CBS 6074</strain>
    </source>
</reference>
<dbReference type="Proteomes" id="UP001355207">
    <property type="component" value="Chromosome 6"/>
</dbReference>
<dbReference type="EMBL" id="CP144103">
    <property type="protein sequence ID" value="WWC89910.1"/>
    <property type="molecule type" value="Genomic_DNA"/>
</dbReference>
<name>A0AAX4JZD5_9TREE</name>
<feature type="region of interest" description="Disordered" evidence="1">
    <location>
        <begin position="1"/>
        <end position="36"/>
    </location>
</feature>
<proteinExistence type="predicted"/>
<evidence type="ECO:0000313" key="3">
    <source>
        <dbReference type="Proteomes" id="UP001355207"/>
    </source>
</evidence>
<accession>A0AAX4JZD5</accession>